<proteinExistence type="inferred from homology"/>
<feature type="transmembrane region" description="Helical" evidence="10">
    <location>
        <begin position="791"/>
        <end position="812"/>
    </location>
</feature>
<dbReference type="Proteomes" id="UP000503462">
    <property type="component" value="Chromosome 1"/>
</dbReference>
<dbReference type="GO" id="GO:0006882">
    <property type="term" value="P:intracellular zinc ion homeostasis"/>
    <property type="evidence" value="ECO:0007669"/>
    <property type="project" value="InterPro"/>
</dbReference>
<dbReference type="PANTHER" id="PTHR45755">
    <property type="match status" value="1"/>
</dbReference>
<dbReference type="NCBIfam" id="TIGR01297">
    <property type="entry name" value="CDF"/>
    <property type="match status" value="1"/>
</dbReference>
<dbReference type="Gene3D" id="1.20.1510.10">
    <property type="entry name" value="Cation efflux protein transmembrane domain"/>
    <property type="match status" value="1"/>
</dbReference>
<dbReference type="GO" id="GO:0005794">
    <property type="term" value="C:Golgi apparatus"/>
    <property type="evidence" value="ECO:0007669"/>
    <property type="project" value="TreeGrafter"/>
</dbReference>
<feature type="transmembrane region" description="Helical" evidence="10">
    <location>
        <begin position="659"/>
        <end position="677"/>
    </location>
</feature>
<feature type="transmembrane region" description="Helical" evidence="10">
    <location>
        <begin position="456"/>
        <end position="475"/>
    </location>
</feature>
<feature type="region of interest" description="Disordered" evidence="9">
    <location>
        <begin position="1"/>
        <end position="21"/>
    </location>
</feature>
<feature type="transmembrane region" description="Helical" evidence="10">
    <location>
        <begin position="555"/>
        <end position="575"/>
    </location>
</feature>
<dbReference type="GO" id="GO:0005789">
    <property type="term" value="C:endoplasmic reticulum membrane"/>
    <property type="evidence" value="ECO:0007669"/>
    <property type="project" value="UniProtKB-SubCell"/>
</dbReference>
<dbReference type="InterPro" id="IPR058533">
    <property type="entry name" value="Cation_efflux_TM"/>
</dbReference>
<feature type="region of interest" description="Disordered" evidence="9">
    <location>
        <begin position="51"/>
        <end position="73"/>
    </location>
</feature>
<reference evidence="12 13" key="1">
    <citation type="journal article" date="2016" name="Sci. Rep.">
        <title>Peltaster fructicola genome reveals evolution from an invasive phytopathogen to an ectophytic parasite.</title>
        <authorList>
            <person name="Xu C."/>
            <person name="Chen H."/>
            <person name="Gleason M.L."/>
            <person name="Xu J.R."/>
            <person name="Liu H."/>
            <person name="Zhang R."/>
            <person name="Sun G."/>
        </authorList>
    </citation>
    <scope>NUCLEOTIDE SEQUENCE [LARGE SCALE GENOMIC DNA]</scope>
    <source>
        <strain evidence="12 13">LNHT1506</strain>
    </source>
</reference>
<keyword evidence="8" id="KW-0256">Endoplasmic reticulum</keyword>
<dbReference type="OrthoDB" id="78669at2759"/>
<evidence type="ECO:0000256" key="5">
    <source>
        <dbReference type="ARBA" id="ARBA00022989"/>
    </source>
</evidence>
<evidence type="ECO:0000259" key="11">
    <source>
        <dbReference type="Pfam" id="PF01545"/>
    </source>
</evidence>
<feature type="domain" description="Cation efflux protein transmembrane" evidence="11">
    <location>
        <begin position="557"/>
        <end position="768"/>
    </location>
</feature>
<keyword evidence="6 8" id="KW-0406">Ion transport</keyword>
<organism evidence="12 13">
    <name type="scientific">Peltaster fructicola</name>
    <dbReference type="NCBI Taxonomy" id="286661"/>
    <lineage>
        <taxon>Eukaryota</taxon>
        <taxon>Fungi</taxon>
        <taxon>Dikarya</taxon>
        <taxon>Ascomycota</taxon>
        <taxon>Pezizomycotina</taxon>
        <taxon>Dothideomycetes</taxon>
        <taxon>Dothideomycetes incertae sedis</taxon>
        <taxon>Peltaster</taxon>
    </lineage>
</organism>
<evidence type="ECO:0000256" key="9">
    <source>
        <dbReference type="SAM" id="MobiDB-lite"/>
    </source>
</evidence>
<evidence type="ECO:0000313" key="13">
    <source>
        <dbReference type="Proteomes" id="UP000503462"/>
    </source>
</evidence>
<dbReference type="GO" id="GO:1904257">
    <property type="term" value="P:zinc ion import into Golgi lumen"/>
    <property type="evidence" value="ECO:0007669"/>
    <property type="project" value="TreeGrafter"/>
</dbReference>
<dbReference type="SUPFAM" id="SSF161111">
    <property type="entry name" value="Cation efflux protein transmembrane domain-like"/>
    <property type="match status" value="1"/>
</dbReference>
<dbReference type="GO" id="GO:0031410">
    <property type="term" value="C:cytoplasmic vesicle"/>
    <property type="evidence" value="ECO:0007669"/>
    <property type="project" value="TreeGrafter"/>
</dbReference>
<keyword evidence="7 10" id="KW-0472">Membrane</keyword>
<evidence type="ECO:0000256" key="6">
    <source>
        <dbReference type="ARBA" id="ARBA00023065"/>
    </source>
</evidence>
<protein>
    <recommendedName>
        <fullName evidence="8">Zinc transporter</fullName>
    </recommendedName>
</protein>
<evidence type="ECO:0000256" key="4">
    <source>
        <dbReference type="ARBA" id="ARBA00022692"/>
    </source>
</evidence>
<keyword evidence="4 10" id="KW-0812">Transmembrane</keyword>
<keyword evidence="3 8" id="KW-0813">Transport</keyword>
<dbReference type="GO" id="GO:0005385">
    <property type="term" value="F:zinc ion transmembrane transporter activity"/>
    <property type="evidence" value="ECO:0007669"/>
    <property type="project" value="UniProtKB-UniRule"/>
</dbReference>
<dbReference type="EMBL" id="CP051139">
    <property type="protein sequence ID" value="QIW96035.1"/>
    <property type="molecule type" value="Genomic_DNA"/>
</dbReference>
<dbReference type="PANTHER" id="PTHR45755:SF4">
    <property type="entry name" value="ZINC TRANSPORTER 7"/>
    <property type="match status" value="1"/>
</dbReference>
<feature type="transmembrane region" description="Helical" evidence="10">
    <location>
        <begin position="746"/>
        <end position="771"/>
    </location>
</feature>
<name>A0A6H0XMV6_9PEZI</name>
<feature type="transmembrane region" description="Helical" evidence="10">
    <location>
        <begin position="818"/>
        <end position="839"/>
    </location>
</feature>
<keyword evidence="5 10" id="KW-1133">Transmembrane helix</keyword>
<feature type="transmembrane region" description="Helical" evidence="10">
    <location>
        <begin position="587"/>
        <end position="608"/>
    </location>
</feature>
<evidence type="ECO:0000256" key="8">
    <source>
        <dbReference type="RuleBase" id="RU369017"/>
    </source>
</evidence>
<evidence type="ECO:0000256" key="10">
    <source>
        <dbReference type="SAM" id="Phobius"/>
    </source>
</evidence>
<comment type="similarity">
    <text evidence="2 8">Belongs to the cation diffusion facilitator (CDF) transporter (TC 2.A.4) family. SLC30A subfamily.</text>
</comment>
<gene>
    <name evidence="12" type="ORF">AMS68_001553</name>
</gene>
<comment type="subcellular location">
    <subcellularLocation>
        <location evidence="8">Endoplasmic reticulum membrane</location>
        <topology evidence="8">Multi-pass membrane protein</topology>
    </subcellularLocation>
    <subcellularLocation>
        <location evidence="1">Membrane</location>
        <topology evidence="1">Multi-pass membrane protein</topology>
    </subcellularLocation>
</comment>
<evidence type="ECO:0000256" key="1">
    <source>
        <dbReference type="ARBA" id="ARBA00004141"/>
    </source>
</evidence>
<evidence type="ECO:0000313" key="12">
    <source>
        <dbReference type="EMBL" id="QIW96035.1"/>
    </source>
</evidence>
<feature type="transmembrane region" description="Helical" evidence="10">
    <location>
        <begin position="426"/>
        <end position="444"/>
    </location>
</feature>
<dbReference type="InterPro" id="IPR045316">
    <property type="entry name" value="Msc2-like"/>
</dbReference>
<keyword evidence="13" id="KW-1185">Reference proteome</keyword>
<dbReference type="Pfam" id="PF01545">
    <property type="entry name" value="Cation_efflux"/>
    <property type="match status" value="1"/>
</dbReference>
<dbReference type="AlphaFoldDB" id="A0A6H0XMV6"/>
<feature type="transmembrane region" description="Helical" evidence="10">
    <location>
        <begin position="711"/>
        <end position="734"/>
    </location>
</feature>
<feature type="transmembrane region" description="Helical" evidence="10">
    <location>
        <begin position="332"/>
        <end position="355"/>
    </location>
</feature>
<feature type="region of interest" description="Disordered" evidence="9">
    <location>
        <begin position="87"/>
        <end position="123"/>
    </location>
</feature>
<evidence type="ECO:0000256" key="2">
    <source>
        <dbReference type="ARBA" id="ARBA00008873"/>
    </source>
</evidence>
<dbReference type="InterPro" id="IPR027469">
    <property type="entry name" value="Cation_efflux_TMD_sf"/>
</dbReference>
<accession>A0A6H0XMV6</accession>
<sequence length="875" mass="93092">MASDYALPTGPSNLDHEGYDTRPTAQYSHIEKDPKYSNGVATGLGINGAACAHNDHPAHPHSHSHKDHALDGQVPVTPSKSRAIVSSLTSLGKTRRARGRSDLGRAPSLKGNTYHPTLGELPGRGTWSKLPQELLNVAFICLPLYAASYITEPGPVDFSLGEQHGHGNADKMQRLRDTILQTEHGRLGKRTTGVGEVALLSCLVLLGISAVARTCSSGKRVASLGYASPRMPTNRKAETKAIPSLFTRTTATAVLLRCASVFLPLFAAIKLGGWRSCLILLSAHIAGLMQYGQPPVSASAPLPHWWLGSAVLVTFVADVIGITSRATLMDTALGYGSIIAAVSFTTTPLLATGGVGASRSASGRSTPISPPAANWNKASQKVGATASTSAVLSEAYLSVLAAVLLFATATIFFVGSGIPPTTSSRSIAAVVLSAVISVAAARYSRLSMLRSSPTKAAYFGGVIILACFGSLTSPYFWPDSFSSILVSGIFVVAIMMDARPMKVSPAEHSGEQHAITHQHLQLEERYSKFTLALLARCNPGSLVHSILCEKDSRRIAYFTCLNFAFMLVQGLYGYLSGSLGLLSDTVHMFFDCLGLVVGLGAAVASKWPPSKARPFGWGKLNTLAGFGNGVFLMLVSVEFVFEAMEGIFEGRELRRVKELLVVSTLGLLVNLVGLFAFGHAHAGHDHSHGHSHVGHDHAHEGHDHNENMHGIFLHVAADAGGSLAVIISTALTIFNPWYLWDPLATIIIAILIFAAAVPLVVSSGQKLLLIVPEETEYNIKSFLQEVVQAQYMDMITLTATTTSTAIITLTAATKFTTMITLTATAMLTNMIALTATIICTSTTIPIPMRTVMITNTSIQVTTATIITITNHRTLL</sequence>
<comment type="function">
    <text evidence="8">Functions as a zinc transporter.</text>
</comment>
<dbReference type="FunFam" id="1.20.1510.10:FF:000014">
    <property type="entry name" value="Cation efflux protein/ zinc transporter"/>
    <property type="match status" value="1"/>
</dbReference>
<evidence type="ECO:0000256" key="3">
    <source>
        <dbReference type="ARBA" id="ARBA00022448"/>
    </source>
</evidence>
<dbReference type="InterPro" id="IPR002524">
    <property type="entry name" value="Cation_efflux"/>
</dbReference>
<feature type="transmembrane region" description="Helical" evidence="10">
    <location>
        <begin position="395"/>
        <end position="414"/>
    </location>
</feature>
<evidence type="ECO:0000256" key="7">
    <source>
        <dbReference type="ARBA" id="ARBA00023136"/>
    </source>
</evidence>
<feature type="transmembrane region" description="Helical" evidence="10">
    <location>
        <begin position="620"/>
        <end position="639"/>
    </location>
</feature>